<organism evidence="2 3">
    <name type="scientific">Hyaloperonospora brassicae</name>
    <name type="common">Brassica downy mildew</name>
    <name type="synonym">Peronospora brassicae</name>
    <dbReference type="NCBI Taxonomy" id="162125"/>
    <lineage>
        <taxon>Eukaryota</taxon>
        <taxon>Sar</taxon>
        <taxon>Stramenopiles</taxon>
        <taxon>Oomycota</taxon>
        <taxon>Peronosporomycetes</taxon>
        <taxon>Peronosporales</taxon>
        <taxon>Peronosporaceae</taxon>
        <taxon>Hyaloperonospora</taxon>
    </lineage>
</organism>
<comment type="caution">
    <text evidence="2">The sequence shown here is derived from an EMBL/GenBank/DDBJ whole genome shotgun (WGS) entry which is preliminary data.</text>
</comment>
<dbReference type="AlphaFoldDB" id="A0AAV0TE88"/>
<feature type="compositionally biased region" description="Acidic residues" evidence="1">
    <location>
        <begin position="38"/>
        <end position="52"/>
    </location>
</feature>
<dbReference type="EMBL" id="CANTFL010000234">
    <property type="protein sequence ID" value="CAI5719417.1"/>
    <property type="molecule type" value="Genomic_DNA"/>
</dbReference>
<sequence>MTRSVLEQTGSPSASSDSSPVLVAAPECQRSPGRPVETEEDESDGDEVEAIEAIEAIETKNASDTEKKRSSRRLQTKLGVARMPLSSTDHEDANSVSSLSTSRYALRTRHVNSERFDESIYNDVFMNSIAAYHDPTPAVSSMNSKKRRRCRGRSRNRRANRLRCRVDEEEDDEEEEEEDDDEEGDDPLGQEMSMREINKKIKMQGREERERSQVLPRQGRPLRYALRSRGSLTMSEESSASSFCRRTKRSPLGLGVTDNDHAEAEHDRGEDEGVQSENDDANSEDAGGDDDDDNVEEEPARAGRYYLRQRRQAPVGNSMTTRSRSKVGSVPAFERGDTSRRYSLRDRSKTHRTGTNEDVTASPETPAYAEYLKRRAGRTSRRIRGGLPKVVEEVEAHAPISCLWK</sequence>
<feature type="compositionally biased region" description="Basic and acidic residues" evidence="1">
    <location>
        <begin position="334"/>
        <end position="347"/>
    </location>
</feature>
<name>A0AAV0TE88_HYABA</name>
<evidence type="ECO:0000313" key="2">
    <source>
        <dbReference type="EMBL" id="CAI5719417.1"/>
    </source>
</evidence>
<evidence type="ECO:0000313" key="3">
    <source>
        <dbReference type="Proteomes" id="UP001162031"/>
    </source>
</evidence>
<reference evidence="2" key="1">
    <citation type="submission" date="2022-12" db="EMBL/GenBank/DDBJ databases">
        <authorList>
            <person name="Webb A."/>
        </authorList>
    </citation>
    <scope>NUCLEOTIDE SEQUENCE</scope>
    <source>
        <strain evidence="2">Hp1</strain>
    </source>
</reference>
<feature type="compositionally biased region" description="Acidic residues" evidence="1">
    <location>
        <begin position="167"/>
        <end position="188"/>
    </location>
</feature>
<gene>
    <name evidence="2" type="ORF">HBR001_LOCUS2189</name>
</gene>
<feature type="compositionally biased region" description="Basic and acidic residues" evidence="1">
    <location>
        <begin position="57"/>
        <end position="68"/>
    </location>
</feature>
<protein>
    <recommendedName>
        <fullName evidence="4">Shugoshin C-terminal domain-containing protein</fullName>
    </recommendedName>
</protein>
<keyword evidence="3" id="KW-1185">Reference proteome</keyword>
<feature type="region of interest" description="Disordered" evidence="1">
    <location>
        <begin position="1"/>
        <end position="99"/>
    </location>
</feature>
<feature type="compositionally biased region" description="Basic and acidic residues" evidence="1">
    <location>
        <begin position="258"/>
        <end position="271"/>
    </location>
</feature>
<feature type="compositionally biased region" description="Basic and acidic residues" evidence="1">
    <location>
        <begin position="193"/>
        <end position="212"/>
    </location>
</feature>
<feature type="compositionally biased region" description="Basic residues" evidence="1">
    <location>
        <begin position="144"/>
        <end position="163"/>
    </location>
</feature>
<feature type="region of interest" description="Disordered" evidence="1">
    <location>
        <begin position="134"/>
        <end position="363"/>
    </location>
</feature>
<feature type="compositionally biased region" description="Acidic residues" evidence="1">
    <location>
        <begin position="272"/>
        <end position="297"/>
    </location>
</feature>
<accession>A0AAV0TE88</accession>
<evidence type="ECO:0008006" key="4">
    <source>
        <dbReference type="Google" id="ProtNLM"/>
    </source>
</evidence>
<dbReference type="Proteomes" id="UP001162031">
    <property type="component" value="Unassembled WGS sequence"/>
</dbReference>
<feature type="compositionally biased region" description="Low complexity" evidence="1">
    <location>
        <begin position="11"/>
        <end position="26"/>
    </location>
</feature>
<evidence type="ECO:0000256" key="1">
    <source>
        <dbReference type="SAM" id="MobiDB-lite"/>
    </source>
</evidence>
<proteinExistence type="predicted"/>
<feature type="compositionally biased region" description="Polar residues" evidence="1">
    <location>
        <begin position="1"/>
        <end position="10"/>
    </location>
</feature>